<keyword evidence="4" id="KW-1185">Reference proteome</keyword>
<evidence type="ECO:0000313" key="4">
    <source>
        <dbReference type="Proteomes" id="UP001642409"/>
    </source>
</evidence>
<comment type="caution">
    <text evidence="2">The sequence shown here is derived from an EMBL/GenBank/DDBJ whole genome shotgun (WGS) entry which is preliminary data.</text>
</comment>
<dbReference type="EMBL" id="CAXDID020000254">
    <property type="protein sequence ID" value="CAL6065248.1"/>
    <property type="molecule type" value="Genomic_DNA"/>
</dbReference>
<organism evidence="2">
    <name type="scientific">Hexamita inflata</name>
    <dbReference type="NCBI Taxonomy" id="28002"/>
    <lineage>
        <taxon>Eukaryota</taxon>
        <taxon>Metamonada</taxon>
        <taxon>Diplomonadida</taxon>
        <taxon>Hexamitidae</taxon>
        <taxon>Hexamitinae</taxon>
        <taxon>Hexamita</taxon>
    </lineage>
</organism>
<keyword evidence="1" id="KW-0472">Membrane</keyword>
<evidence type="ECO:0000256" key="1">
    <source>
        <dbReference type="SAM" id="Phobius"/>
    </source>
</evidence>
<keyword evidence="1" id="KW-0812">Transmembrane</keyword>
<dbReference type="Proteomes" id="UP001642409">
    <property type="component" value="Unassembled WGS sequence"/>
</dbReference>
<proteinExistence type="predicted"/>
<gene>
    <name evidence="2" type="ORF">HINF_LOCUS24077</name>
    <name evidence="3" type="ORF">HINF_LOCUS51750</name>
</gene>
<protein>
    <submittedName>
        <fullName evidence="3">Hypothetical_protein</fullName>
    </submittedName>
</protein>
<dbReference type="EMBL" id="CATOUU010000636">
    <property type="protein sequence ID" value="CAI9936432.1"/>
    <property type="molecule type" value="Genomic_DNA"/>
</dbReference>
<name>A0AA86U393_9EUKA</name>
<keyword evidence="1" id="KW-1133">Transmembrane helix</keyword>
<reference evidence="3 4" key="2">
    <citation type="submission" date="2024-07" db="EMBL/GenBank/DDBJ databases">
        <authorList>
            <person name="Akdeniz Z."/>
        </authorList>
    </citation>
    <scope>NUCLEOTIDE SEQUENCE [LARGE SCALE GENOMIC DNA]</scope>
</reference>
<dbReference type="AlphaFoldDB" id="A0AA86U393"/>
<reference evidence="2" key="1">
    <citation type="submission" date="2023-06" db="EMBL/GenBank/DDBJ databases">
        <authorList>
            <person name="Kurt Z."/>
        </authorList>
    </citation>
    <scope>NUCLEOTIDE SEQUENCE</scope>
</reference>
<evidence type="ECO:0000313" key="3">
    <source>
        <dbReference type="EMBL" id="CAL6065248.1"/>
    </source>
</evidence>
<evidence type="ECO:0000313" key="2">
    <source>
        <dbReference type="EMBL" id="CAI9936432.1"/>
    </source>
</evidence>
<sequence>MVQAWRRKQICKIVFSIVLSPIWLPLGCIFLGIFIPIQLILNNSRIKQYQNRRRKQLLTHFDRKQQSQKTPQQELLITNISLQEPQQESILYDFNSNYMELNIKITRTEVLLVTEDDVILHSQPVPFNFQGSYFNSFCYKINDSRFMQAKVVEKQLTIQRLEFNQPIVCYGQTFLSIFDFVFTIQDYKLKYFTQLPRYAYNVKWEAKYQSSGAQMFSMNNKLYCHNKSSKLFEIKPNGRIKCVNRKHYNISYYQYGNYVYATDELKIYQVKSNLKLQQIFILGHGYAQRVYPGILIFYSSLHQRSHVILNMQNQQIVITKTNECNFDDVNSTSHVQKLFNNKPLKQPNSYNFQLQFKQNSSKLLLNYKLNAKNIRFQCIQQQIQRGFASINEMMRQTVILNNLTANSFQNAFAFSDQ</sequence>
<feature type="transmembrane region" description="Helical" evidence="1">
    <location>
        <begin position="12"/>
        <end position="41"/>
    </location>
</feature>
<accession>A0AA86U393</accession>